<feature type="region of interest" description="Disordered" evidence="9">
    <location>
        <begin position="766"/>
        <end position="828"/>
    </location>
</feature>
<reference evidence="12" key="1">
    <citation type="submission" date="2025-08" db="UniProtKB">
        <authorList>
            <consortium name="RefSeq"/>
        </authorList>
    </citation>
    <scope>IDENTIFICATION</scope>
</reference>
<feature type="compositionally biased region" description="Polar residues" evidence="9">
    <location>
        <begin position="789"/>
        <end position="801"/>
    </location>
</feature>
<evidence type="ECO:0000256" key="3">
    <source>
        <dbReference type="ARBA" id="ARBA00023015"/>
    </source>
</evidence>
<dbReference type="Pfam" id="PF02755">
    <property type="entry name" value="RPEL"/>
    <property type="match status" value="2"/>
</dbReference>
<evidence type="ECO:0000256" key="1">
    <source>
        <dbReference type="ARBA" id="ARBA00004123"/>
    </source>
</evidence>
<feature type="region of interest" description="Disordered" evidence="9">
    <location>
        <begin position="441"/>
        <end position="464"/>
    </location>
</feature>
<dbReference type="Pfam" id="PF02037">
    <property type="entry name" value="SAP"/>
    <property type="match status" value="1"/>
</dbReference>
<feature type="region of interest" description="Disordered" evidence="9">
    <location>
        <begin position="478"/>
        <end position="506"/>
    </location>
</feature>
<feature type="compositionally biased region" description="Basic and acidic residues" evidence="9">
    <location>
        <begin position="819"/>
        <end position="828"/>
    </location>
</feature>
<dbReference type="GO" id="GO:0003713">
    <property type="term" value="F:transcription coactivator activity"/>
    <property type="evidence" value="ECO:0007669"/>
    <property type="project" value="UniProtKB-ARBA"/>
</dbReference>
<evidence type="ECO:0000256" key="2">
    <source>
        <dbReference type="ARBA" id="ARBA00022737"/>
    </source>
</evidence>
<keyword evidence="6" id="KW-0539">Nucleus</keyword>
<feature type="region of interest" description="Disordered" evidence="9">
    <location>
        <begin position="179"/>
        <end position="314"/>
    </location>
</feature>
<protein>
    <submittedName>
        <fullName evidence="12">Myocardin-related transcription factor B isoform X2</fullName>
    </submittedName>
</protein>
<dbReference type="InterPro" id="IPR004018">
    <property type="entry name" value="RPEL_repeat"/>
</dbReference>
<evidence type="ECO:0000256" key="8">
    <source>
        <dbReference type="SAM" id="Coils"/>
    </source>
</evidence>
<evidence type="ECO:0000256" key="9">
    <source>
        <dbReference type="SAM" id="MobiDB-lite"/>
    </source>
</evidence>
<keyword evidence="2" id="KW-0677">Repeat</keyword>
<organism evidence="11 12">
    <name type="scientific">Clupea harengus</name>
    <name type="common">Atlantic herring</name>
    <dbReference type="NCBI Taxonomy" id="7950"/>
    <lineage>
        <taxon>Eukaryota</taxon>
        <taxon>Metazoa</taxon>
        <taxon>Chordata</taxon>
        <taxon>Craniata</taxon>
        <taxon>Vertebrata</taxon>
        <taxon>Euteleostomi</taxon>
        <taxon>Actinopterygii</taxon>
        <taxon>Neopterygii</taxon>
        <taxon>Teleostei</taxon>
        <taxon>Clupei</taxon>
        <taxon>Clupeiformes</taxon>
        <taxon>Clupeoidei</taxon>
        <taxon>Clupeidae</taxon>
        <taxon>Clupea</taxon>
    </lineage>
</organism>
<dbReference type="Gene3D" id="6.10.150.10">
    <property type="match status" value="1"/>
</dbReference>
<dbReference type="Gene3D" id="6.10.140.2040">
    <property type="match status" value="1"/>
</dbReference>
<dbReference type="AlphaFoldDB" id="A0A6P3WBN4"/>
<dbReference type="FunFam" id="1.10.720.30:FF:000002">
    <property type="entry name" value="Myocardin related transcription factor A"/>
    <property type="match status" value="1"/>
</dbReference>
<feature type="repeat" description="RPEL" evidence="7">
    <location>
        <begin position="41"/>
        <end position="66"/>
    </location>
</feature>
<feature type="region of interest" description="Disordered" evidence="9">
    <location>
        <begin position="952"/>
        <end position="985"/>
    </location>
</feature>
<feature type="coiled-coil region" evidence="8">
    <location>
        <begin position="535"/>
        <end position="569"/>
    </location>
</feature>
<dbReference type="GO" id="GO:0005634">
    <property type="term" value="C:nucleus"/>
    <property type="evidence" value="ECO:0007669"/>
    <property type="project" value="UniProtKB-SubCell"/>
</dbReference>
<feature type="compositionally biased region" description="Basic and acidic residues" evidence="9">
    <location>
        <begin position="276"/>
        <end position="290"/>
    </location>
</feature>
<keyword evidence="5" id="KW-0804">Transcription</keyword>
<dbReference type="InterPro" id="IPR043451">
    <property type="entry name" value="Myocardin-like"/>
</dbReference>
<sequence length="1026" mass="111364">MCGGEWKLSRSIQTQHRDGPRTSMACLGVETRPICRAACPSVLQLRLQQRRTREQLVDQGIMPPLKSPAAFHEQIRSLERARTENFLKHKIRSRPQRSELVRMHILQETLAEPSLQATQLKLKRARLADDLNEKLAQRPGPLELVEKNILPVDSTLKDAIVEGQMQYPKTLEAFDEDSWDALSPDQPASQDSQSSAASPGDTRPPETPSPLPITSITLQPSPSVPQAVPDFLKPFPSSEKQLPTPPPAVAIPQPISPAAPTKPAPMLVKQSQPKMPGDKSRSKKSKEAKPRVKKLKYHQYIPPDQKQEPSEEPMDSAYARLLQQQQLFLQLQIISQQQQQHYNYQAILPAPLKPVVEGQPLNSTNSLPTSIVVSLPAAAPAAPTAAPAKPNNTASSRKVGMLPANLEEMKVAELKMELKLRGLPVSGTKTDLIERLKPYQDSPAAPVHASTTPHQLSTNTTTTSTTPMEVSISLASLSPSQQPPVVENMTASPPVSPMPTDPTKEDAGRVLESHREALMAMLNGPRVPEERDRQLHEKERQIKELLRKLEHEQRLVEELKMQLEVEKRSGISSTNQAMVPSPPPPPPTLPLTFCESSPRSPVFAVSPVKTEHRAPTNCTMGVQGSPQMVKLEEAHAAQVNSAAAPLLPQFLISHAGMPQVLTHPQTTIITTQHAGTPIVLPVSLPNNTGTIQLPTVTGVKLQPVLHAAVSPQGPGLIQAPVPQLRPGKPESPSAQQLSSHNHLVQTLPVCTPAGFQHRLTENQVGPEGHQCFLSSSPDNRLSPRASPGHTVSNGPLNKSPSHPQPTFILHPTTFTSIPKSKEPPRYEDAVKQSRSMQNAALAQVPTATSQQMDDLFDILIESGEITPFSPHEPSTPKLMPVTASVTTLPINTALSRPPAHVQLAPPPVLGVDTLPSLASLATDNQLEALLDGALEAEPRLLEDLHAQLLADSQHSAHSPMDTTDLGFSETGGLGPSSSSSSFSLQEAGLDSMEWLDLTMPGTMGTLNPLGMATDFLDTHDLQMPWD</sequence>
<proteinExistence type="predicted"/>
<gene>
    <name evidence="12" type="primary">mrtfba</name>
</gene>
<dbReference type="SUPFAM" id="SSF68906">
    <property type="entry name" value="SAP domain"/>
    <property type="match status" value="1"/>
</dbReference>
<comment type="subcellular location">
    <subcellularLocation>
        <location evidence="1">Nucleus</location>
    </subcellularLocation>
</comment>
<evidence type="ECO:0000256" key="5">
    <source>
        <dbReference type="ARBA" id="ARBA00023163"/>
    </source>
</evidence>
<feature type="compositionally biased region" description="Polar residues" evidence="9">
    <location>
        <begin position="212"/>
        <end position="221"/>
    </location>
</feature>
<feature type="region of interest" description="Disordered" evidence="9">
    <location>
        <begin position="1"/>
        <end position="20"/>
    </location>
</feature>
<feature type="domain" description="SAP" evidence="10">
    <location>
        <begin position="406"/>
        <end position="440"/>
    </location>
</feature>
<dbReference type="Proteomes" id="UP000515152">
    <property type="component" value="Chromosome 23"/>
</dbReference>
<feature type="compositionally biased region" description="Low complexity" evidence="9">
    <location>
        <begin position="450"/>
        <end position="464"/>
    </location>
</feature>
<dbReference type="SMART" id="SM00513">
    <property type="entry name" value="SAP"/>
    <property type="match status" value="1"/>
</dbReference>
<dbReference type="InterPro" id="IPR036361">
    <property type="entry name" value="SAP_dom_sf"/>
</dbReference>
<evidence type="ECO:0000313" key="12">
    <source>
        <dbReference type="RefSeq" id="XP_012694387.2"/>
    </source>
</evidence>
<dbReference type="GO" id="GO:0045944">
    <property type="term" value="P:positive regulation of transcription by RNA polymerase II"/>
    <property type="evidence" value="ECO:0007669"/>
    <property type="project" value="TreeGrafter"/>
</dbReference>
<dbReference type="SMART" id="SM00707">
    <property type="entry name" value="RPEL"/>
    <property type="match status" value="3"/>
</dbReference>
<feature type="compositionally biased region" description="Low complexity" evidence="9">
    <location>
        <begin position="183"/>
        <end position="199"/>
    </location>
</feature>
<evidence type="ECO:0000256" key="6">
    <source>
        <dbReference type="ARBA" id="ARBA00023242"/>
    </source>
</evidence>
<dbReference type="PROSITE" id="PS51073">
    <property type="entry name" value="RPEL"/>
    <property type="match status" value="3"/>
</dbReference>
<dbReference type="Gene3D" id="1.10.720.30">
    <property type="entry name" value="SAP domain"/>
    <property type="match status" value="1"/>
</dbReference>
<dbReference type="CTD" id="793956"/>
<dbReference type="PANTHER" id="PTHR22793">
    <property type="entry name" value="MYOCARDIN-RELATED TRANSCRIPTION FACTOR-RELATED"/>
    <property type="match status" value="1"/>
</dbReference>
<name>A0A6P3WBN4_CLUHA</name>
<dbReference type="PANTHER" id="PTHR22793:SF5">
    <property type="entry name" value="MYOCARDIN-RELATED TRANSCRIPTION FACTOR B"/>
    <property type="match status" value="1"/>
</dbReference>
<evidence type="ECO:0000259" key="10">
    <source>
        <dbReference type="PROSITE" id="PS50800"/>
    </source>
</evidence>
<dbReference type="InterPro" id="IPR003034">
    <property type="entry name" value="SAP_dom"/>
</dbReference>
<evidence type="ECO:0000256" key="7">
    <source>
        <dbReference type="PROSITE-ProRule" id="PRU00401"/>
    </source>
</evidence>
<dbReference type="RefSeq" id="XP_012694387.2">
    <property type="nucleotide sequence ID" value="XM_012838933.3"/>
</dbReference>
<dbReference type="GO" id="GO:0051145">
    <property type="term" value="P:smooth muscle cell differentiation"/>
    <property type="evidence" value="ECO:0007669"/>
    <property type="project" value="TreeGrafter"/>
</dbReference>
<dbReference type="PROSITE" id="PS50800">
    <property type="entry name" value="SAP"/>
    <property type="match status" value="1"/>
</dbReference>
<evidence type="ECO:0000313" key="11">
    <source>
        <dbReference type="Proteomes" id="UP000515152"/>
    </source>
</evidence>
<keyword evidence="11" id="KW-1185">Reference proteome</keyword>
<feature type="repeat" description="RPEL" evidence="7">
    <location>
        <begin position="129"/>
        <end position="154"/>
    </location>
</feature>
<keyword evidence="3" id="KW-0805">Transcription regulation</keyword>
<evidence type="ECO:0000256" key="4">
    <source>
        <dbReference type="ARBA" id="ARBA00023054"/>
    </source>
</evidence>
<dbReference type="GeneID" id="105910239"/>
<feature type="repeat" description="RPEL" evidence="7">
    <location>
        <begin position="85"/>
        <end position="110"/>
    </location>
</feature>
<accession>A0A6P3WBN4</accession>
<feature type="compositionally biased region" description="Pro residues" evidence="9">
    <location>
        <begin position="243"/>
        <end position="263"/>
    </location>
</feature>
<keyword evidence="4 8" id="KW-0175">Coiled coil</keyword>